<feature type="region of interest" description="Disordered" evidence="3">
    <location>
        <begin position="70"/>
        <end position="99"/>
    </location>
</feature>
<comment type="caution">
    <text evidence="5">The sequence shown here is derived from an EMBL/GenBank/DDBJ whole genome shotgun (WGS) entry which is preliminary data.</text>
</comment>
<name>A0ABQ6MRV4_9STRA</name>
<proteinExistence type="predicted"/>
<keyword evidence="6" id="KW-1185">Reference proteome</keyword>
<dbReference type="PROSITE" id="PS50271">
    <property type="entry name" value="ZF_UBP"/>
    <property type="match status" value="1"/>
</dbReference>
<dbReference type="SUPFAM" id="SSF57850">
    <property type="entry name" value="RING/U-box"/>
    <property type="match status" value="1"/>
</dbReference>
<reference evidence="5 6" key="1">
    <citation type="journal article" date="2023" name="Commun. Biol.">
        <title>Genome analysis of Parmales, the sister group of diatoms, reveals the evolutionary specialization of diatoms from phago-mixotrophs to photoautotrophs.</title>
        <authorList>
            <person name="Ban H."/>
            <person name="Sato S."/>
            <person name="Yoshikawa S."/>
            <person name="Yamada K."/>
            <person name="Nakamura Y."/>
            <person name="Ichinomiya M."/>
            <person name="Sato N."/>
            <person name="Blanc-Mathieu R."/>
            <person name="Endo H."/>
            <person name="Kuwata A."/>
            <person name="Ogata H."/>
        </authorList>
    </citation>
    <scope>NUCLEOTIDE SEQUENCE [LARGE SCALE GENOMIC DNA]</scope>
</reference>
<evidence type="ECO:0000256" key="1">
    <source>
        <dbReference type="PROSITE-ProRule" id="PRU00502"/>
    </source>
</evidence>
<gene>
    <name evidence="5" type="ORF">TeGR_g7592</name>
</gene>
<evidence type="ECO:0000313" key="5">
    <source>
        <dbReference type="EMBL" id="GMI31188.1"/>
    </source>
</evidence>
<accession>A0ABQ6MRV4</accession>
<evidence type="ECO:0000313" key="6">
    <source>
        <dbReference type="Proteomes" id="UP001165060"/>
    </source>
</evidence>
<evidence type="ECO:0000256" key="3">
    <source>
        <dbReference type="SAM" id="MobiDB-lite"/>
    </source>
</evidence>
<dbReference type="Pfam" id="PF02148">
    <property type="entry name" value="zf-UBP"/>
    <property type="match status" value="1"/>
</dbReference>
<keyword evidence="2" id="KW-0175">Coiled coil</keyword>
<keyword evidence="1" id="KW-0479">Metal-binding</keyword>
<protein>
    <recommendedName>
        <fullName evidence="4">UBP-type domain-containing protein</fullName>
    </recommendedName>
</protein>
<feature type="domain" description="UBP-type" evidence="4">
    <location>
        <begin position="1"/>
        <end position="68"/>
    </location>
</feature>
<dbReference type="PANTHER" id="PTHR24007:SF7">
    <property type="entry name" value="BRCA1-ASSOCIATED PROTEIN"/>
    <property type="match status" value="1"/>
</dbReference>
<dbReference type="EMBL" id="BRYB01003137">
    <property type="protein sequence ID" value="GMI31188.1"/>
    <property type="molecule type" value="Genomic_DNA"/>
</dbReference>
<dbReference type="PANTHER" id="PTHR24007">
    <property type="entry name" value="BRCA1-ASSOCIATED PROTEIN"/>
    <property type="match status" value="1"/>
</dbReference>
<dbReference type="InterPro" id="IPR013083">
    <property type="entry name" value="Znf_RING/FYVE/PHD"/>
</dbReference>
<dbReference type="Gene3D" id="3.30.40.10">
    <property type="entry name" value="Zinc/RING finger domain, C3HC4 (zinc finger)"/>
    <property type="match status" value="1"/>
</dbReference>
<evidence type="ECO:0000259" key="4">
    <source>
        <dbReference type="PROSITE" id="PS50271"/>
    </source>
</evidence>
<feature type="compositionally biased region" description="Basic residues" evidence="3">
    <location>
        <begin position="254"/>
        <end position="265"/>
    </location>
</feature>
<keyword evidence="1" id="KW-0863">Zinc-finger</keyword>
<dbReference type="InterPro" id="IPR001607">
    <property type="entry name" value="Znf_UBP"/>
</dbReference>
<feature type="compositionally biased region" description="Low complexity" evidence="3">
    <location>
        <begin position="76"/>
        <end position="85"/>
    </location>
</feature>
<dbReference type="Proteomes" id="UP001165060">
    <property type="component" value="Unassembled WGS sequence"/>
</dbReference>
<feature type="compositionally biased region" description="Basic and acidic residues" evidence="3">
    <location>
        <begin position="88"/>
        <end position="99"/>
    </location>
</feature>
<keyword evidence="1" id="KW-0862">Zinc</keyword>
<feature type="region of interest" description="Disordered" evidence="3">
    <location>
        <begin position="235"/>
        <end position="265"/>
    </location>
</feature>
<organism evidence="5 6">
    <name type="scientific">Tetraparma gracilis</name>
    <dbReference type="NCBI Taxonomy" id="2962635"/>
    <lineage>
        <taxon>Eukaryota</taxon>
        <taxon>Sar</taxon>
        <taxon>Stramenopiles</taxon>
        <taxon>Ochrophyta</taxon>
        <taxon>Bolidophyceae</taxon>
        <taxon>Parmales</taxon>
        <taxon>Triparmaceae</taxon>
        <taxon>Tetraparma</taxon>
    </lineage>
</organism>
<feature type="coiled-coil region" evidence="2">
    <location>
        <begin position="109"/>
        <end position="177"/>
    </location>
</feature>
<sequence length="265" mass="29317">MCLACGYVGCGRYSPGRHAHAHHLETGHALALEVRTGRIWDYAGDRFADRRDVGECDLLRLRLSRATGDFGGDSGGAASHDSQGSGCKGKDDPNEKSSEVRELYQKMLESALEEQAAWWEADIARAEREYAEGGEGKSQGERERDLRESIVKMEAGLRDLNREVVETQKEEAGLRKESKRLLGEQQRMRDEAARIRGEAAGVGDDTRLQVEELEAQILDLTTFINVQKKIEKNGGEAEGGRVLFTAGGEEEKKKGKKGKGKKGRR</sequence>
<evidence type="ECO:0000256" key="2">
    <source>
        <dbReference type="SAM" id="Coils"/>
    </source>
</evidence>